<dbReference type="Proteomes" id="UP000008063">
    <property type="component" value="Unassembled WGS sequence"/>
</dbReference>
<evidence type="ECO:0000313" key="2">
    <source>
        <dbReference type="Proteomes" id="UP000008063"/>
    </source>
</evidence>
<dbReference type="PANTHER" id="PTHR33096">
    <property type="entry name" value="CXC2 DOMAIN-CONTAINING PROTEIN"/>
    <property type="match status" value="1"/>
</dbReference>
<sequence length="592" mass="66394">MSEPLTTGHCASILIQYCPACIGGTVFGRPLDEGGDIHVATDGNFHHCYACDVQACPKFYEPAYFLLKLEVNAVGCQIDKVQKQIPRVVKALVPDEAIDNCQSSYQAADDSIVSRLRFATTAMHAYGHEWACQLMYNPQMANGLGLSDGKGTERLWSRFIRLIGIQQSSSWQQRLWLIDHQAAVIGQDMQNILGTWLKWRLKRGVDKQDLAAQDVLDACGVSISELQKTLGSRTRVPAFNLCLYFRQGFTEETLEALGSLKQGHKHLMNKVDVLYASLNVHDKFPGLKGIDLEFVQILLMARDLKINICKWAIGSFFKWDKLDCAVGGAQQALGTKLHQQTWQDISKRQPTLMAALQKFHMYCQQLHILYGPSLAVPLPMPLPTKLKDLWSDQSLTEDVWISPSAGEISPWLEDPDVRDNIHAALKQDRCREEQRCLGLEAVDVCRWFGRELAAIELALHLPAHNTFSLALQQHCNHLRHLQKKLKNPLASQARYDSQASEALRLATTLSGGFIPTTYHWIQYTSSSSPDLPPNNIDVDPLEYCENEVPLGLEQITLGDIITAESIGDVDDDENEEPAVADVELRWDIPEVQ</sequence>
<name>F8PZD2_SERL3</name>
<protein>
    <recommendedName>
        <fullName evidence="3">CxC2-like cysteine cluster KDZ transposase-associated domain-containing protein</fullName>
    </recommendedName>
</protein>
<dbReference type="HOGENOM" id="CLU_004552_9_2_1"/>
<dbReference type="OMA" id="WIADINR"/>
<evidence type="ECO:0000313" key="1">
    <source>
        <dbReference type="EMBL" id="EGN98254.1"/>
    </source>
</evidence>
<dbReference type="InterPro" id="IPR040521">
    <property type="entry name" value="KDZ"/>
</dbReference>
<proteinExistence type="predicted"/>
<reference evidence="2" key="1">
    <citation type="journal article" date="2011" name="Science">
        <title>The plant cell wall-decomposing machinery underlies the functional diversity of forest fungi.</title>
        <authorList>
            <person name="Eastwood D.C."/>
            <person name="Floudas D."/>
            <person name="Binder M."/>
            <person name="Majcherczyk A."/>
            <person name="Schneider P."/>
            <person name="Aerts A."/>
            <person name="Asiegbu F.O."/>
            <person name="Baker S.E."/>
            <person name="Barry K."/>
            <person name="Bendiksby M."/>
            <person name="Blumentritt M."/>
            <person name="Coutinho P.M."/>
            <person name="Cullen D."/>
            <person name="de Vries R.P."/>
            <person name="Gathman A."/>
            <person name="Goodell B."/>
            <person name="Henrissat B."/>
            <person name="Ihrmark K."/>
            <person name="Kauserud H."/>
            <person name="Kohler A."/>
            <person name="LaButti K."/>
            <person name="Lapidus A."/>
            <person name="Lavin J.L."/>
            <person name="Lee Y.-H."/>
            <person name="Lindquist E."/>
            <person name="Lilly W."/>
            <person name="Lucas S."/>
            <person name="Morin E."/>
            <person name="Murat C."/>
            <person name="Oguiza J.A."/>
            <person name="Park J."/>
            <person name="Pisabarro A.G."/>
            <person name="Riley R."/>
            <person name="Rosling A."/>
            <person name="Salamov A."/>
            <person name="Schmidt O."/>
            <person name="Schmutz J."/>
            <person name="Skrede I."/>
            <person name="Stenlid J."/>
            <person name="Wiebenga A."/>
            <person name="Xie X."/>
            <person name="Kuees U."/>
            <person name="Hibbett D.S."/>
            <person name="Hoffmeister D."/>
            <person name="Hoegberg N."/>
            <person name="Martin F."/>
            <person name="Grigoriev I.V."/>
            <person name="Watkinson S.C."/>
        </authorList>
    </citation>
    <scope>NUCLEOTIDE SEQUENCE [LARGE SCALE GENOMIC DNA]</scope>
    <source>
        <strain evidence="2">strain S7.3</strain>
    </source>
</reference>
<gene>
    <name evidence="1" type="ORF">SERLA73DRAFT_153388</name>
</gene>
<dbReference type="PANTHER" id="PTHR33096:SF1">
    <property type="entry name" value="CXC1-LIKE CYSTEINE CLUSTER ASSOCIATED WITH KDZ TRANSPOSASES DOMAIN-CONTAINING PROTEIN"/>
    <property type="match status" value="1"/>
</dbReference>
<dbReference type="EMBL" id="GL945481">
    <property type="protein sequence ID" value="EGN98254.1"/>
    <property type="molecule type" value="Genomic_DNA"/>
</dbReference>
<evidence type="ECO:0008006" key="3">
    <source>
        <dbReference type="Google" id="ProtNLM"/>
    </source>
</evidence>
<dbReference type="STRING" id="936435.F8PZD2"/>
<dbReference type="AlphaFoldDB" id="F8PZD2"/>
<organism evidence="2">
    <name type="scientific">Serpula lacrymans var. lacrymans (strain S7.3)</name>
    <name type="common">Dry rot fungus</name>
    <dbReference type="NCBI Taxonomy" id="936435"/>
    <lineage>
        <taxon>Eukaryota</taxon>
        <taxon>Fungi</taxon>
        <taxon>Dikarya</taxon>
        <taxon>Basidiomycota</taxon>
        <taxon>Agaricomycotina</taxon>
        <taxon>Agaricomycetes</taxon>
        <taxon>Agaricomycetidae</taxon>
        <taxon>Boletales</taxon>
        <taxon>Coniophorineae</taxon>
        <taxon>Serpulaceae</taxon>
        <taxon>Serpula</taxon>
    </lineage>
</organism>
<dbReference type="eggNOG" id="ENOG502S2AH">
    <property type="taxonomic scope" value="Eukaryota"/>
</dbReference>
<dbReference type="InParanoid" id="F8PZD2"/>
<dbReference type="Pfam" id="PF18758">
    <property type="entry name" value="KDZ"/>
    <property type="match status" value="1"/>
</dbReference>
<keyword evidence="2" id="KW-1185">Reference proteome</keyword>
<accession>F8PZD2</accession>
<dbReference type="OrthoDB" id="3364670at2759"/>